<sequence length="282" mass="30536">MKPSGVVSLLPSPVQTEGRPIQIVASEQGGQALTEFIVIALVLIPLFLLLPMIGKYQDIAHSVQLASRYAAFDATIRNDDNGTWKPETQLAEELRRRFFSDPDAPIRTDDGAEADETNRNPFWRDPKGAALIADFQRDVKLSFGPSDGPNHDDAFTAASDGWAFPTHRLLALRARGIYTAKVSVALANLPSGVKSYEPFDRIDLALVRSTSVAIDPWAADGPIQAEQRFGGSPLLFPAVALRGANAPVAAAVGVIDMPGGLKVPKLGMLEFWRDVVPADRLR</sequence>
<comment type="caution">
    <text evidence="2">The sequence shown here is derived from an EMBL/GenBank/DDBJ whole genome shotgun (WGS) entry which is preliminary data.</text>
</comment>
<keyword evidence="1" id="KW-1133">Transmembrane helix</keyword>
<organism evidence="2">
    <name type="scientific">mine drainage metagenome</name>
    <dbReference type="NCBI Taxonomy" id="410659"/>
    <lineage>
        <taxon>unclassified sequences</taxon>
        <taxon>metagenomes</taxon>
        <taxon>ecological metagenomes</taxon>
    </lineage>
</organism>
<keyword evidence="1" id="KW-0812">Transmembrane</keyword>
<proteinExistence type="predicted"/>
<dbReference type="AlphaFoldDB" id="A0A1J5S386"/>
<feature type="transmembrane region" description="Helical" evidence="1">
    <location>
        <begin position="32"/>
        <end position="50"/>
    </location>
</feature>
<evidence type="ECO:0008006" key="3">
    <source>
        <dbReference type="Google" id="ProtNLM"/>
    </source>
</evidence>
<gene>
    <name evidence="2" type="ORF">GALL_192090</name>
</gene>
<protein>
    <recommendedName>
        <fullName evidence="3">TadE-like protein</fullName>
    </recommendedName>
</protein>
<evidence type="ECO:0000313" key="2">
    <source>
        <dbReference type="EMBL" id="OIQ98708.1"/>
    </source>
</evidence>
<name>A0A1J5S386_9ZZZZ</name>
<accession>A0A1J5S386</accession>
<reference evidence="2" key="1">
    <citation type="submission" date="2016-10" db="EMBL/GenBank/DDBJ databases">
        <title>Sequence of Gallionella enrichment culture.</title>
        <authorList>
            <person name="Poehlein A."/>
            <person name="Muehling M."/>
            <person name="Daniel R."/>
        </authorList>
    </citation>
    <scope>NUCLEOTIDE SEQUENCE</scope>
</reference>
<evidence type="ECO:0000256" key="1">
    <source>
        <dbReference type="SAM" id="Phobius"/>
    </source>
</evidence>
<keyword evidence="1" id="KW-0472">Membrane</keyword>
<dbReference type="EMBL" id="MLJW01000115">
    <property type="protein sequence ID" value="OIQ98708.1"/>
    <property type="molecule type" value="Genomic_DNA"/>
</dbReference>